<keyword evidence="2" id="KW-1185">Reference proteome</keyword>
<evidence type="ECO:0000313" key="2">
    <source>
        <dbReference type="Proteomes" id="UP000646211"/>
    </source>
</evidence>
<proteinExistence type="predicted"/>
<reference evidence="1" key="1">
    <citation type="submission" date="2020-11" db="EMBL/GenBank/DDBJ databases">
        <title>Genome of Flavobacterium soyangense.</title>
        <authorList>
            <person name="Liu Q."/>
            <person name="Xin Y.-H."/>
        </authorList>
    </citation>
    <scope>NUCLEOTIDE SEQUENCE</scope>
    <source>
        <strain evidence="1">CGMCC 1.13493</strain>
    </source>
</reference>
<name>A0A930UCM8_9FLAO</name>
<dbReference type="RefSeq" id="WP_194312982.1">
    <property type="nucleotide sequence ID" value="NZ_JADHEC010000041.1"/>
</dbReference>
<comment type="caution">
    <text evidence="1">The sequence shown here is derived from an EMBL/GenBank/DDBJ whole genome shotgun (WGS) entry which is preliminary data.</text>
</comment>
<organism evidence="1 2">
    <name type="scientific">Flavobacterium soyangense</name>
    <dbReference type="NCBI Taxonomy" id="2023265"/>
    <lineage>
        <taxon>Bacteria</taxon>
        <taxon>Pseudomonadati</taxon>
        <taxon>Bacteroidota</taxon>
        <taxon>Flavobacteriia</taxon>
        <taxon>Flavobacteriales</taxon>
        <taxon>Flavobacteriaceae</taxon>
        <taxon>Flavobacterium</taxon>
    </lineage>
</organism>
<evidence type="ECO:0000313" key="1">
    <source>
        <dbReference type="EMBL" id="MBF2709747.1"/>
    </source>
</evidence>
<dbReference type="EMBL" id="JADHEC010000041">
    <property type="protein sequence ID" value="MBF2709747.1"/>
    <property type="molecule type" value="Genomic_DNA"/>
</dbReference>
<dbReference type="AlphaFoldDB" id="A0A930UCM8"/>
<sequence>MATKIYSGKDSISTDQIFLVEKGKIYNGKYSISSDEIKDIYPEGILIVNNTKIFKGLHANSSEQIITVSKKNIYKGREINPSDQIGVIDGDILKDEEFAKIIYLLAKKNNLL</sequence>
<accession>A0A930UCM8</accession>
<protein>
    <submittedName>
        <fullName evidence="1">Uncharacterized protein</fullName>
    </submittedName>
</protein>
<dbReference type="Proteomes" id="UP000646211">
    <property type="component" value="Unassembled WGS sequence"/>
</dbReference>
<gene>
    <name evidence="1" type="ORF">IR213_14280</name>
</gene>